<dbReference type="InterPro" id="IPR036568">
    <property type="entry name" value="GGCT-like_sf"/>
</dbReference>
<dbReference type="InParanoid" id="A0A7C8MZ87"/>
<dbReference type="InterPro" id="IPR045038">
    <property type="entry name" value="AIG2-like"/>
</dbReference>
<dbReference type="Pfam" id="PF06094">
    <property type="entry name" value="GGACT"/>
    <property type="match status" value="1"/>
</dbReference>
<dbReference type="PANTHER" id="PTHR31544">
    <property type="entry name" value="AIG2-LIKE PROTEIN D"/>
    <property type="match status" value="1"/>
</dbReference>
<dbReference type="GO" id="GO:0016740">
    <property type="term" value="F:transferase activity"/>
    <property type="evidence" value="ECO:0007669"/>
    <property type="project" value="UniProtKB-KW"/>
</dbReference>
<dbReference type="EMBL" id="WUBL01000151">
    <property type="protein sequence ID" value="KAF2964436.1"/>
    <property type="molecule type" value="Genomic_DNA"/>
</dbReference>
<dbReference type="OrthoDB" id="1044435at2759"/>
<organism evidence="5 6">
    <name type="scientific">Xylaria multiplex</name>
    <dbReference type="NCBI Taxonomy" id="323545"/>
    <lineage>
        <taxon>Eukaryota</taxon>
        <taxon>Fungi</taxon>
        <taxon>Dikarya</taxon>
        <taxon>Ascomycota</taxon>
        <taxon>Pezizomycotina</taxon>
        <taxon>Sordariomycetes</taxon>
        <taxon>Xylariomycetidae</taxon>
        <taxon>Xylariales</taxon>
        <taxon>Xylariaceae</taxon>
        <taxon>Xylaria</taxon>
    </lineage>
</organism>
<evidence type="ECO:0000313" key="5">
    <source>
        <dbReference type="EMBL" id="KAF2964436.1"/>
    </source>
</evidence>
<comment type="caution">
    <text evidence="5">The sequence shown here is derived from an EMBL/GenBank/DDBJ whole genome shotgun (WGS) entry which is preliminary data.</text>
</comment>
<dbReference type="InterPro" id="IPR013024">
    <property type="entry name" value="GGCT-like"/>
</dbReference>
<sequence>MSELKLGPSKPRPLFIYGTLRALPLLAWALTGDASNISTVSKLIQPATVYGYTRVSVKNCDYPAVVKHEPHSSVDGYLLRFETTSQRKKLDDFEGEAYKLESAVVTVLGADGSNQKQREIVEADIYLWAGDADALTASPWELEYFEKERLRDWLDLFEGMELVGENPELTAPM</sequence>
<dbReference type="SUPFAM" id="SSF110857">
    <property type="entry name" value="Gamma-glutamyl cyclotransferase-like"/>
    <property type="match status" value="1"/>
</dbReference>
<feature type="domain" description="Gamma-glutamylcyclotransferase AIG2-like" evidence="4">
    <location>
        <begin position="14"/>
        <end position="130"/>
    </location>
</feature>
<evidence type="ECO:0000256" key="3">
    <source>
        <dbReference type="ARBA" id="ARBA00030602"/>
    </source>
</evidence>
<name>A0A7C8MZ87_9PEZI</name>
<dbReference type="InterPro" id="IPR009288">
    <property type="entry name" value="AIG2-like_dom"/>
</dbReference>
<evidence type="ECO:0000256" key="2">
    <source>
        <dbReference type="ARBA" id="ARBA00022679"/>
    </source>
</evidence>
<evidence type="ECO:0000256" key="1">
    <source>
        <dbReference type="ARBA" id="ARBA00008861"/>
    </source>
</evidence>
<comment type="similarity">
    <text evidence="1">Belongs to the gamma-glutamylcyclotransferase family.</text>
</comment>
<dbReference type="Proteomes" id="UP000481858">
    <property type="component" value="Unassembled WGS sequence"/>
</dbReference>
<dbReference type="CDD" id="cd06661">
    <property type="entry name" value="GGCT_like"/>
    <property type="match status" value="1"/>
</dbReference>
<dbReference type="Gene3D" id="3.10.490.10">
    <property type="entry name" value="Gamma-glutamyl cyclotransferase-like"/>
    <property type="match status" value="1"/>
</dbReference>
<dbReference type="AlphaFoldDB" id="A0A7C8MZ87"/>
<accession>A0A7C8MZ87</accession>
<protein>
    <recommendedName>
        <fullName evidence="3">Putative gamma-glutamylcyclotransferase</fullName>
    </recommendedName>
</protein>
<evidence type="ECO:0000259" key="4">
    <source>
        <dbReference type="Pfam" id="PF06094"/>
    </source>
</evidence>
<dbReference type="PANTHER" id="PTHR31544:SF2">
    <property type="entry name" value="AIG2-LIKE PROTEIN D"/>
    <property type="match status" value="1"/>
</dbReference>
<evidence type="ECO:0000313" key="6">
    <source>
        <dbReference type="Proteomes" id="UP000481858"/>
    </source>
</evidence>
<reference evidence="5 6" key="1">
    <citation type="submission" date="2019-12" db="EMBL/GenBank/DDBJ databases">
        <title>Draft genome sequence of the ascomycete Xylaria multiplex DSM 110363.</title>
        <authorList>
            <person name="Buettner E."/>
            <person name="Kellner H."/>
        </authorList>
    </citation>
    <scope>NUCLEOTIDE SEQUENCE [LARGE SCALE GENOMIC DNA]</scope>
    <source>
        <strain evidence="5 6">DSM 110363</strain>
    </source>
</reference>
<keyword evidence="6" id="KW-1185">Reference proteome</keyword>
<keyword evidence="2" id="KW-0808">Transferase</keyword>
<proteinExistence type="inferred from homology"/>
<gene>
    <name evidence="5" type="ORF">GQX73_g9131</name>
</gene>